<comment type="caution">
    <text evidence="2">The sequence shown here is derived from an EMBL/GenBank/DDBJ whole genome shotgun (WGS) entry which is preliminary data.</text>
</comment>
<sequence>MKKKSAKPSSVVRVDIWVKAHTKANGDPSNEEVAKNLAKIKELKRSLTLNSTPPPLKDDMLSQGQSTADLQSSHTPHSLSQGNYNAQSVSEVRSVADDEVLQTQTSTPQVNPFLFGLAFLLDIYL</sequence>
<feature type="non-terminal residue" evidence="2">
    <location>
        <position position="1"/>
    </location>
</feature>
<organism evidence="2 3">
    <name type="scientific">Kingdonia uniflora</name>
    <dbReference type="NCBI Taxonomy" id="39325"/>
    <lineage>
        <taxon>Eukaryota</taxon>
        <taxon>Viridiplantae</taxon>
        <taxon>Streptophyta</taxon>
        <taxon>Embryophyta</taxon>
        <taxon>Tracheophyta</taxon>
        <taxon>Spermatophyta</taxon>
        <taxon>Magnoliopsida</taxon>
        <taxon>Ranunculales</taxon>
        <taxon>Circaeasteraceae</taxon>
        <taxon>Kingdonia</taxon>
    </lineage>
</organism>
<feature type="region of interest" description="Disordered" evidence="1">
    <location>
        <begin position="45"/>
        <end position="86"/>
    </location>
</feature>
<feature type="compositionally biased region" description="Polar residues" evidence="1">
    <location>
        <begin position="62"/>
        <end position="86"/>
    </location>
</feature>
<dbReference type="AlphaFoldDB" id="A0A7J7LVI5"/>
<gene>
    <name evidence="2" type="ORF">GIB67_008949</name>
</gene>
<accession>A0A7J7LVI5</accession>
<name>A0A7J7LVI5_9MAGN</name>
<dbReference type="OrthoDB" id="1751912at2759"/>
<dbReference type="EMBL" id="JACGCM010001965">
    <property type="protein sequence ID" value="KAF6146663.1"/>
    <property type="molecule type" value="Genomic_DNA"/>
</dbReference>
<reference evidence="2 3" key="1">
    <citation type="journal article" date="2020" name="IScience">
        <title>Genome Sequencing of the Endangered Kingdonia uniflora (Circaeasteraceae, Ranunculales) Reveals Potential Mechanisms of Evolutionary Specialization.</title>
        <authorList>
            <person name="Sun Y."/>
            <person name="Deng T."/>
            <person name="Zhang A."/>
            <person name="Moore M.J."/>
            <person name="Landis J.B."/>
            <person name="Lin N."/>
            <person name="Zhang H."/>
            <person name="Zhang X."/>
            <person name="Huang J."/>
            <person name="Zhang X."/>
            <person name="Sun H."/>
            <person name="Wang H."/>
        </authorList>
    </citation>
    <scope>NUCLEOTIDE SEQUENCE [LARGE SCALE GENOMIC DNA]</scope>
    <source>
        <strain evidence="2">TB1705</strain>
        <tissue evidence="2">Leaf</tissue>
    </source>
</reference>
<evidence type="ECO:0000256" key="1">
    <source>
        <dbReference type="SAM" id="MobiDB-lite"/>
    </source>
</evidence>
<protein>
    <submittedName>
        <fullName evidence="2">Uncharacterized protein</fullName>
    </submittedName>
</protein>
<dbReference type="Proteomes" id="UP000541444">
    <property type="component" value="Unassembled WGS sequence"/>
</dbReference>
<evidence type="ECO:0000313" key="3">
    <source>
        <dbReference type="Proteomes" id="UP000541444"/>
    </source>
</evidence>
<keyword evidence="3" id="KW-1185">Reference proteome</keyword>
<evidence type="ECO:0000313" key="2">
    <source>
        <dbReference type="EMBL" id="KAF6146663.1"/>
    </source>
</evidence>
<proteinExistence type="predicted"/>